<dbReference type="Gene3D" id="1.10.260.40">
    <property type="entry name" value="lambda repressor-like DNA-binding domains"/>
    <property type="match status" value="1"/>
</dbReference>
<protein>
    <submittedName>
        <fullName evidence="2">Helix-turn-helix domain-containing protein</fullName>
    </submittedName>
</protein>
<evidence type="ECO:0000313" key="3">
    <source>
        <dbReference type="Proteomes" id="UP000774570"/>
    </source>
</evidence>
<accession>A0ABS7FY39</accession>
<keyword evidence="3" id="KW-1185">Reference proteome</keyword>
<reference evidence="2 3" key="1">
    <citation type="submission" date="2021-07" db="EMBL/GenBank/DDBJ databases">
        <title>Actinomadura sp. PM05-2 isolated from lichen.</title>
        <authorList>
            <person name="Somphong A."/>
            <person name="Phongsopitanun W."/>
            <person name="Tanasupawat S."/>
            <person name="Peongsungnone V."/>
        </authorList>
    </citation>
    <scope>NUCLEOTIDE SEQUENCE [LARGE SCALE GENOMIC DNA]</scope>
    <source>
        <strain evidence="2 3">PM05-2</strain>
    </source>
</reference>
<dbReference type="EMBL" id="JAIBOA010000013">
    <property type="protein sequence ID" value="MBW8484890.1"/>
    <property type="molecule type" value="Genomic_DNA"/>
</dbReference>
<dbReference type="InterPro" id="IPR001387">
    <property type="entry name" value="Cro/C1-type_HTH"/>
</dbReference>
<gene>
    <name evidence="2" type="ORF">K1Y72_21080</name>
</gene>
<organism evidence="2 3">
    <name type="scientific">Actinomadura parmotrematis</name>
    <dbReference type="NCBI Taxonomy" id="2864039"/>
    <lineage>
        <taxon>Bacteria</taxon>
        <taxon>Bacillati</taxon>
        <taxon>Actinomycetota</taxon>
        <taxon>Actinomycetes</taxon>
        <taxon>Streptosporangiales</taxon>
        <taxon>Thermomonosporaceae</taxon>
        <taxon>Actinomadura</taxon>
    </lineage>
</organism>
<feature type="domain" description="HTH cro/C1-type" evidence="1">
    <location>
        <begin position="22"/>
        <end position="77"/>
    </location>
</feature>
<evidence type="ECO:0000259" key="1">
    <source>
        <dbReference type="PROSITE" id="PS50943"/>
    </source>
</evidence>
<dbReference type="PROSITE" id="PS50943">
    <property type="entry name" value="HTH_CROC1"/>
    <property type="match status" value="1"/>
</dbReference>
<sequence>MTEVHPAGYSPTIKKRALSKKLVAARKEVGMTTTEVCKRLRWSPSKLNYIEKAKWIEPSSDSVADLCELYGIEGTERDGLIALAREARQRGWWTRYNDVFRSEFPGFEAAASTILTFQNVFLPGLLQTAAYTEQAIRADGTDDPAEVKRYLSARLERQQIIQRAEDPCRLHAIIDENVIARLGSSEKRTAQLQHLVQIAELPNVELQVIRTSVGLYPGTGEPFTYLQFADPSERDIVFLETTVDARLLEEKIELQRYMVRFDTLRASALDTSATRAFLLAELKDAG</sequence>
<dbReference type="InterPro" id="IPR043917">
    <property type="entry name" value="DUF5753"/>
</dbReference>
<dbReference type="Pfam" id="PF13560">
    <property type="entry name" value="HTH_31"/>
    <property type="match status" value="1"/>
</dbReference>
<dbReference type="CDD" id="cd00093">
    <property type="entry name" value="HTH_XRE"/>
    <property type="match status" value="1"/>
</dbReference>
<dbReference type="Proteomes" id="UP000774570">
    <property type="component" value="Unassembled WGS sequence"/>
</dbReference>
<dbReference type="SUPFAM" id="SSF47413">
    <property type="entry name" value="lambda repressor-like DNA-binding domains"/>
    <property type="match status" value="1"/>
</dbReference>
<dbReference type="InterPro" id="IPR010982">
    <property type="entry name" value="Lambda_DNA-bd_dom_sf"/>
</dbReference>
<proteinExistence type="predicted"/>
<dbReference type="SMART" id="SM00530">
    <property type="entry name" value="HTH_XRE"/>
    <property type="match status" value="1"/>
</dbReference>
<dbReference type="RefSeq" id="WP_220168119.1">
    <property type="nucleotide sequence ID" value="NZ_JAIBOA010000013.1"/>
</dbReference>
<comment type="caution">
    <text evidence="2">The sequence shown here is derived from an EMBL/GenBank/DDBJ whole genome shotgun (WGS) entry which is preliminary data.</text>
</comment>
<name>A0ABS7FY39_9ACTN</name>
<evidence type="ECO:0000313" key="2">
    <source>
        <dbReference type="EMBL" id="MBW8484890.1"/>
    </source>
</evidence>
<dbReference type="Pfam" id="PF19054">
    <property type="entry name" value="DUF5753"/>
    <property type="match status" value="1"/>
</dbReference>